<dbReference type="EMBL" id="VLKW01000003">
    <property type="protein sequence ID" value="TWI48831.1"/>
    <property type="molecule type" value="Genomic_DNA"/>
</dbReference>
<dbReference type="Proteomes" id="UP000437862">
    <property type="component" value="Chromosome"/>
</dbReference>
<proteinExistence type="predicted"/>
<reference evidence="2" key="2">
    <citation type="submission" date="2019-07" db="EMBL/GenBank/DDBJ databases">
        <authorList>
            <person name="Whitman W."/>
            <person name="Huntemann M."/>
            <person name="Clum A."/>
            <person name="Pillay M."/>
            <person name="Palaniappan K."/>
            <person name="Varghese N."/>
            <person name="Mikhailova N."/>
            <person name="Stamatis D."/>
            <person name="Reddy T."/>
            <person name="Daum C."/>
            <person name="Shapiro N."/>
            <person name="Ivanova N."/>
            <person name="Kyrpides N."/>
            <person name="Woyke T."/>
        </authorList>
    </citation>
    <scope>NUCLEOTIDE SEQUENCE</scope>
    <source>
        <strain evidence="2">CGMCC 1.10685</strain>
    </source>
</reference>
<dbReference type="RefSeq" id="WP_145874590.1">
    <property type="nucleotide sequence ID" value="NZ_CP046904.1"/>
</dbReference>
<reference evidence="2 3" key="1">
    <citation type="journal article" date="2015" name="Stand. Genomic Sci.">
        <title>Genomic Encyclopedia of Bacterial and Archaeal Type Strains, Phase III: the genomes of soil and plant-associated and newly described type strains.</title>
        <authorList>
            <person name="Whitman W.B."/>
            <person name="Woyke T."/>
            <person name="Klenk H.P."/>
            <person name="Zhou Y."/>
            <person name="Lilburn T.G."/>
            <person name="Beck B.J."/>
            <person name="De Vos P."/>
            <person name="Vandamme P."/>
            <person name="Eisen J.A."/>
            <person name="Garrity G."/>
            <person name="Hugenholtz P."/>
            <person name="Kyrpides N.C."/>
        </authorList>
    </citation>
    <scope>NUCLEOTIDE SEQUENCE [LARGE SCALE GENOMIC DNA]</scope>
    <source>
        <strain evidence="2 3">CGMCC 1.10685</strain>
    </source>
</reference>
<reference evidence="1 4" key="3">
    <citation type="submission" date="2019-12" db="EMBL/GenBank/DDBJ databases">
        <title>Draft Genome Sequences of Six Type Strains of the Genus Massilia.</title>
        <authorList>
            <person name="Miess H."/>
            <person name="Frediansyah A."/>
            <person name="Goeker M."/>
            <person name="Gross H."/>
        </authorList>
    </citation>
    <scope>NUCLEOTIDE SEQUENCE [LARGE SCALE GENOMIC DNA]</scope>
    <source>
        <strain evidence="1 4">DSM 26639</strain>
    </source>
</reference>
<dbReference type="InterPro" id="IPR036390">
    <property type="entry name" value="WH_DNA-bd_sf"/>
</dbReference>
<gene>
    <name evidence="1" type="ORF">GO485_13115</name>
    <name evidence="2" type="ORF">IP92_02224</name>
</gene>
<dbReference type="GO" id="GO:0003677">
    <property type="term" value="F:DNA binding"/>
    <property type="evidence" value="ECO:0007669"/>
    <property type="project" value="UniProtKB-KW"/>
</dbReference>
<evidence type="ECO:0000313" key="4">
    <source>
        <dbReference type="Proteomes" id="UP000437862"/>
    </source>
</evidence>
<evidence type="ECO:0000313" key="3">
    <source>
        <dbReference type="Proteomes" id="UP000315112"/>
    </source>
</evidence>
<dbReference type="PROSITE" id="PS51197">
    <property type="entry name" value="HTH_RRF2_2"/>
    <property type="match status" value="1"/>
</dbReference>
<evidence type="ECO:0000313" key="1">
    <source>
        <dbReference type="EMBL" id="QGZ39898.1"/>
    </source>
</evidence>
<evidence type="ECO:0000313" key="2">
    <source>
        <dbReference type="EMBL" id="TWI48831.1"/>
    </source>
</evidence>
<dbReference type="InterPro" id="IPR000944">
    <property type="entry name" value="Tscrpt_reg_Rrf2"/>
</dbReference>
<name>A0A562PWK2_9BURK</name>
<keyword evidence="4" id="KW-1185">Reference proteome</keyword>
<dbReference type="Proteomes" id="UP000315112">
    <property type="component" value="Unassembled WGS sequence"/>
</dbReference>
<dbReference type="Gene3D" id="1.10.10.10">
    <property type="entry name" value="Winged helix-like DNA-binding domain superfamily/Winged helix DNA-binding domain"/>
    <property type="match status" value="1"/>
</dbReference>
<dbReference type="PANTHER" id="PTHR33221">
    <property type="entry name" value="WINGED HELIX-TURN-HELIX TRANSCRIPTIONAL REGULATOR, RRF2 FAMILY"/>
    <property type="match status" value="1"/>
</dbReference>
<dbReference type="SUPFAM" id="SSF46785">
    <property type="entry name" value="Winged helix' DNA-binding domain"/>
    <property type="match status" value="1"/>
</dbReference>
<dbReference type="OrthoDB" id="9800506at2"/>
<dbReference type="AlphaFoldDB" id="A0A562PWK2"/>
<sequence>MRNDFRLSRMLHVLVHIYGKEGTASSEQIGAMLDTNPVQVRRMMAGLRDAGYVGSSQGRGGGWALLADPQDLTVGDVYRALGEPAVFALGSTSDHPHCPVERAVTGTLDRALGVAQAALMAEFDRVTLADFIAAARAGKAHA</sequence>
<dbReference type="GO" id="GO:0005829">
    <property type="term" value="C:cytosol"/>
    <property type="evidence" value="ECO:0007669"/>
    <property type="project" value="TreeGrafter"/>
</dbReference>
<dbReference type="InterPro" id="IPR036388">
    <property type="entry name" value="WH-like_DNA-bd_sf"/>
</dbReference>
<protein>
    <submittedName>
        <fullName evidence="1 2">Transcriptional regulator</fullName>
    </submittedName>
</protein>
<dbReference type="GO" id="GO:0003700">
    <property type="term" value="F:DNA-binding transcription factor activity"/>
    <property type="evidence" value="ECO:0007669"/>
    <property type="project" value="TreeGrafter"/>
</dbReference>
<dbReference type="EMBL" id="CP046904">
    <property type="protein sequence ID" value="QGZ39898.1"/>
    <property type="molecule type" value="Genomic_DNA"/>
</dbReference>
<accession>A0A562PWK2</accession>
<keyword evidence="2" id="KW-0238">DNA-binding</keyword>
<dbReference type="PANTHER" id="PTHR33221:SF15">
    <property type="entry name" value="HTH-TYPE TRANSCRIPTIONAL REGULATOR YWGB-RELATED"/>
    <property type="match status" value="1"/>
</dbReference>
<dbReference type="Pfam" id="PF02082">
    <property type="entry name" value="Rrf2"/>
    <property type="match status" value="1"/>
</dbReference>
<organism evidence="2 3">
    <name type="scientific">Pseudoduganella flava</name>
    <dbReference type="NCBI Taxonomy" id="871742"/>
    <lineage>
        <taxon>Bacteria</taxon>
        <taxon>Pseudomonadati</taxon>
        <taxon>Pseudomonadota</taxon>
        <taxon>Betaproteobacteria</taxon>
        <taxon>Burkholderiales</taxon>
        <taxon>Oxalobacteraceae</taxon>
        <taxon>Telluria group</taxon>
        <taxon>Pseudoduganella</taxon>
    </lineage>
</organism>